<dbReference type="AlphaFoldDB" id="A0A9D3YD25"/>
<keyword evidence="2" id="KW-1185">Reference proteome</keyword>
<gene>
    <name evidence="1" type="ORF">DPMN_085122</name>
</gene>
<comment type="caution">
    <text evidence="1">The sequence shown here is derived from an EMBL/GenBank/DDBJ whole genome shotgun (WGS) entry which is preliminary data.</text>
</comment>
<evidence type="ECO:0000313" key="2">
    <source>
        <dbReference type="Proteomes" id="UP000828390"/>
    </source>
</evidence>
<accession>A0A9D3YD25</accession>
<organism evidence="1 2">
    <name type="scientific">Dreissena polymorpha</name>
    <name type="common">Zebra mussel</name>
    <name type="synonym">Mytilus polymorpha</name>
    <dbReference type="NCBI Taxonomy" id="45954"/>
    <lineage>
        <taxon>Eukaryota</taxon>
        <taxon>Metazoa</taxon>
        <taxon>Spiralia</taxon>
        <taxon>Lophotrochozoa</taxon>
        <taxon>Mollusca</taxon>
        <taxon>Bivalvia</taxon>
        <taxon>Autobranchia</taxon>
        <taxon>Heteroconchia</taxon>
        <taxon>Euheterodonta</taxon>
        <taxon>Imparidentia</taxon>
        <taxon>Neoheterodontei</taxon>
        <taxon>Myida</taxon>
        <taxon>Dreissenoidea</taxon>
        <taxon>Dreissenidae</taxon>
        <taxon>Dreissena</taxon>
    </lineage>
</organism>
<dbReference type="Proteomes" id="UP000828390">
    <property type="component" value="Unassembled WGS sequence"/>
</dbReference>
<evidence type="ECO:0000313" key="1">
    <source>
        <dbReference type="EMBL" id="KAH3697617.1"/>
    </source>
</evidence>
<proteinExistence type="predicted"/>
<sequence length="167" mass="19341">MYIDGNDCRPGLWETLYNLNIKSLRVSGNIGSLRANHVSSLSLLSLELLETLTMHLFRYIDLQLPQSLRKLDVFFCKLSSSELRELVSKFSQSTGSVRCRLEFGFYREIVNESDLGEYSNNQFPREEYIRITQTLAAPENVEVERFKISNTRNNAVLAWSVREGIFY</sequence>
<protein>
    <submittedName>
        <fullName evidence="1">Uncharacterized protein</fullName>
    </submittedName>
</protein>
<dbReference type="EMBL" id="JAIWYP010000016">
    <property type="protein sequence ID" value="KAH3697617.1"/>
    <property type="molecule type" value="Genomic_DNA"/>
</dbReference>
<reference evidence="1" key="2">
    <citation type="submission" date="2020-11" db="EMBL/GenBank/DDBJ databases">
        <authorList>
            <person name="McCartney M.A."/>
            <person name="Auch B."/>
            <person name="Kono T."/>
            <person name="Mallez S."/>
            <person name="Becker A."/>
            <person name="Gohl D.M."/>
            <person name="Silverstein K.A.T."/>
            <person name="Koren S."/>
            <person name="Bechman K.B."/>
            <person name="Herman A."/>
            <person name="Abrahante J.E."/>
            <person name="Garbe J."/>
        </authorList>
    </citation>
    <scope>NUCLEOTIDE SEQUENCE</scope>
    <source>
        <strain evidence="1">Duluth1</strain>
        <tissue evidence="1">Whole animal</tissue>
    </source>
</reference>
<name>A0A9D3YD25_DREPO</name>
<reference evidence="1" key="1">
    <citation type="journal article" date="2019" name="bioRxiv">
        <title>The Genome of the Zebra Mussel, Dreissena polymorpha: A Resource for Invasive Species Research.</title>
        <authorList>
            <person name="McCartney M.A."/>
            <person name="Auch B."/>
            <person name="Kono T."/>
            <person name="Mallez S."/>
            <person name="Zhang Y."/>
            <person name="Obille A."/>
            <person name="Becker A."/>
            <person name="Abrahante J.E."/>
            <person name="Garbe J."/>
            <person name="Badalamenti J.P."/>
            <person name="Herman A."/>
            <person name="Mangelson H."/>
            <person name="Liachko I."/>
            <person name="Sullivan S."/>
            <person name="Sone E.D."/>
            <person name="Koren S."/>
            <person name="Silverstein K.A.T."/>
            <person name="Beckman K.B."/>
            <person name="Gohl D.M."/>
        </authorList>
    </citation>
    <scope>NUCLEOTIDE SEQUENCE</scope>
    <source>
        <strain evidence="1">Duluth1</strain>
        <tissue evidence="1">Whole animal</tissue>
    </source>
</reference>